<dbReference type="Pfam" id="PF12269">
    <property type="entry name" value="CpG_bind_C"/>
    <property type="match status" value="1"/>
</dbReference>
<evidence type="ECO:0000256" key="12">
    <source>
        <dbReference type="SAM" id="MobiDB-lite"/>
    </source>
</evidence>
<evidence type="ECO:0000256" key="8">
    <source>
        <dbReference type="ARBA" id="ARBA00023242"/>
    </source>
</evidence>
<dbReference type="AlphaFoldDB" id="A0A8B7XKS0"/>
<evidence type="ECO:0000256" key="11">
    <source>
        <dbReference type="SAM" id="Coils"/>
    </source>
</evidence>
<feature type="compositionally biased region" description="Basic and acidic residues" evidence="12">
    <location>
        <begin position="300"/>
        <end position="320"/>
    </location>
</feature>
<feature type="compositionally biased region" description="Basic and acidic residues" evidence="12">
    <location>
        <begin position="115"/>
        <end position="147"/>
    </location>
</feature>
<dbReference type="GO" id="GO:0048188">
    <property type="term" value="C:Set1C/COMPASS complex"/>
    <property type="evidence" value="ECO:0007669"/>
    <property type="project" value="InterPro"/>
</dbReference>
<name>A0A8B7XKS0_ACAPL</name>
<dbReference type="Proteomes" id="UP000694845">
    <property type="component" value="Unplaced"/>
</dbReference>
<evidence type="ECO:0000313" key="15">
    <source>
        <dbReference type="Proteomes" id="UP000694845"/>
    </source>
</evidence>
<dbReference type="GO" id="GO:0008270">
    <property type="term" value="F:zinc ion binding"/>
    <property type="evidence" value="ECO:0007669"/>
    <property type="project" value="UniProtKB-KW"/>
</dbReference>
<dbReference type="GO" id="GO:0003677">
    <property type="term" value="F:DNA binding"/>
    <property type="evidence" value="ECO:0007669"/>
    <property type="project" value="UniProtKB-KW"/>
</dbReference>
<evidence type="ECO:0000256" key="10">
    <source>
        <dbReference type="PROSITE-ProRule" id="PRU00509"/>
    </source>
</evidence>
<feature type="compositionally biased region" description="Low complexity" evidence="12">
    <location>
        <begin position="266"/>
        <end position="275"/>
    </location>
</feature>
<keyword evidence="15" id="KW-1185">Reference proteome</keyword>
<feature type="domain" description="CXXC-type" evidence="14">
    <location>
        <begin position="202"/>
        <end position="250"/>
    </location>
</feature>
<organism evidence="15 16">
    <name type="scientific">Acanthaster planci</name>
    <name type="common">Crown-of-thorns starfish</name>
    <dbReference type="NCBI Taxonomy" id="133434"/>
    <lineage>
        <taxon>Eukaryota</taxon>
        <taxon>Metazoa</taxon>
        <taxon>Echinodermata</taxon>
        <taxon>Eleutherozoa</taxon>
        <taxon>Asterozoa</taxon>
        <taxon>Asteroidea</taxon>
        <taxon>Valvatacea</taxon>
        <taxon>Valvatida</taxon>
        <taxon>Acanthasteridae</taxon>
        <taxon>Acanthaster</taxon>
    </lineage>
</organism>
<dbReference type="GO" id="GO:0045893">
    <property type="term" value="P:positive regulation of DNA-templated transcription"/>
    <property type="evidence" value="ECO:0007669"/>
    <property type="project" value="TreeGrafter"/>
</dbReference>
<sequence length="675" mass="77991">MSESEGTSSSQDEIARSFHYLPERQAKVATLLSMMKKTDKEKDKEKDKETIGEESEEPIQYCICRSTDGTRFMICCDYCEEWYHGDCIGIEKEASKSIRRYACPPCTKSNPEAKTLYKEKRDSKDAVRKDKERERDKEDREKAARELLKKKKKKKKKKQKAKELEEERRKRKKEEKKKKLKKMSKGGTGSSSEREGRKATGAAARHARRCGQCGPCQLVSDCGKCDFCLDMKKYGGQNKLRQKCRLKQCIRLASKVLRKQHAPTQSDSWETTSVDTDTDSQSVFPERYTRKPPPTVDVSLVDHYDYTMRPELDPSSEKKEKREKKDKKEKQPEAKEKQKEPEKRPTKEERKRKRSQQKPALDEPKFKRVLRSHSTTGAAAEEDLPQCYGPGCVNAARPSSKYCSEACGLKLATNRLFEFLPQRIQQWQRSPCIAEENNKKSLEKMRSEMEEVKKKIAELDGKIVKLNNLIERAKKEKVAQDQDSTDGESEEADLSIFCVSCGHPINPARALRHMSKCYSKYESQTSFGSAFKTKIVGESMFCDFFNQQQNTYCKRLKVLCPEHTKEPKVSADEVCGCPLVADVFQETRGFCRVAKRKCSKHYNWEKLRRAEIDLERVRWWLKLDELLEQERNVRQAMFNRAGVLGLMLHQTLDHSLLLPPGVVPPQHQSQVKTES</sequence>
<dbReference type="InterPro" id="IPR011011">
    <property type="entry name" value="Znf_FYVE_PHD"/>
</dbReference>
<keyword evidence="11" id="KW-0175">Coiled coil</keyword>
<dbReference type="InterPro" id="IPR019786">
    <property type="entry name" value="Zinc_finger_PHD-type_CS"/>
</dbReference>
<feature type="domain" description="PHD-type" evidence="13">
    <location>
        <begin position="59"/>
        <end position="109"/>
    </location>
</feature>
<evidence type="ECO:0000256" key="1">
    <source>
        <dbReference type="ARBA" id="ARBA00004123"/>
    </source>
</evidence>
<evidence type="ECO:0000256" key="4">
    <source>
        <dbReference type="ARBA" id="ARBA00022833"/>
    </source>
</evidence>
<evidence type="ECO:0000259" key="13">
    <source>
        <dbReference type="PROSITE" id="PS50016"/>
    </source>
</evidence>
<comment type="subcellular location">
    <subcellularLocation>
        <location evidence="1">Nucleus</location>
    </subcellularLocation>
</comment>
<dbReference type="SUPFAM" id="SSF57903">
    <property type="entry name" value="FYVE/PHD zinc finger"/>
    <property type="match status" value="1"/>
</dbReference>
<evidence type="ECO:0000313" key="16">
    <source>
        <dbReference type="RefSeq" id="XP_022081403.1"/>
    </source>
</evidence>
<dbReference type="GeneID" id="110974222"/>
<evidence type="ECO:0000256" key="3">
    <source>
        <dbReference type="ARBA" id="ARBA00022771"/>
    </source>
</evidence>
<dbReference type="PROSITE" id="PS01359">
    <property type="entry name" value="ZF_PHD_1"/>
    <property type="match status" value="1"/>
</dbReference>
<dbReference type="OMA" id="IRVGHKP"/>
<dbReference type="PANTHER" id="PTHR46174">
    <property type="entry name" value="CXXC-TYPE ZINC FINGER PROTEIN 1"/>
    <property type="match status" value="1"/>
</dbReference>
<dbReference type="Gene3D" id="2.60.120.650">
    <property type="entry name" value="Cupin"/>
    <property type="match status" value="1"/>
</dbReference>
<evidence type="ECO:0000256" key="2">
    <source>
        <dbReference type="ARBA" id="ARBA00022723"/>
    </source>
</evidence>
<evidence type="ECO:0000256" key="9">
    <source>
        <dbReference type="ARBA" id="ARBA00023828"/>
    </source>
</evidence>
<keyword evidence="8" id="KW-0539">Nucleus</keyword>
<dbReference type="InterPro" id="IPR022056">
    <property type="entry name" value="CpG-bd_C"/>
</dbReference>
<evidence type="ECO:0000259" key="14">
    <source>
        <dbReference type="PROSITE" id="PS51058"/>
    </source>
</evidence>
<reference evidence="16" key="1">
    <citation type="submission" date="2025-08" db="UniProtKB">
        <authorList>
            <consortium name="RefSeq"/>
        </authorList>
    </citation>
    <scope>IDENTIFICATION</scope>
</reference>
<feature type="region of interest" description="Disordered" evidence="12">
    <location>
        <begin position="257"/>
        <end position="377"/>
    </location>
</feature>
<feature type="compositionally biased region" description="Basic and acidic residues" evidence="12">
    <location>
        <begin position="326"/>
        <end position="349"/>
    </location>
</feature>
<evidence type="ECO:0000256" key="5">
    <source>
        <dbReference type="ARBA" id="ARBA00023015"/>
    </source>
</evidence>
<dbReference type="InterPro" id="IPR002857">
    <property type="entry name" value="Znf_CXXC"/>
</dbReference>
<keyword evidence="6" id="KW-0238">DNA-binding</keyword>
<dbReference type="SMART" id="SM00249">
    <property type="entry name" value="PHD"/>
    <property type="match status" value="1"/>
</dbReference>
<feature type="coiled-coil region" evidence="11">
    <location>
        <begin position="432"/>
        <end position="483"/>
    </location>
</feature>
<feature type="compositionally biased region" description="Basic and acidic residues" evidence="12">
    <location>
        <begin position="36"/>
        <end position="51"/>
    </location>
</feature>
<dbReference type="RefSeq" id="XP_022081403.1">
    <property type="nucleotide sequence ID" value="XM_022225711.1"/>
</dbReference>
<dbReference type="PANTHER" id="PTHR46174:SF1">
    <property type="entry name" value="CXXC-TYPE ZINC FINGER PROTEIN 1"/>
    <property type="match status" value="1"/>
</dbReference>
<keyword evidence="7" id="KW-0804">Transcription</keyword>
<dbReference type="OrthoDB" id="419183at2759"/>
<feature type="region of interest" description="Disordered" evidence="12">
    <location>
        <begin position="34"/>
        <end position="55"/>
    </location>
</feature>
<evidence type="ECO:0000256" key="7">
    <source>
        <dbReference type="ARBA" id="ARBA00023163"/>
    </source>
</evidence>
<dbReference type="PROSITE" id="PS51058">
    <property type="entry name" value="ZF_CXXC"/>
    <property type="match status" value="1"/>
</dbReference>
<dbReference type="Pfam" id="PF02008">
    <property type="entry name" value="zf-CXXC"/>
    <property type="match status" value="1"/>
</dbReference>
<keyword evidence="4" id="KW-0862">Zinc</keyword>
<dbReference type="InterPro" id="IPR037869">
    <property type="entry name" value="Spp1/CFP1"/>
</dbReference>
<gene>
    <name evidence="16" type="primary">LOC110974222</name>
</gene>
<dbReference type="InterPro" id="IPR019787">
    <property type="entry name" value="Znf_PHD-finger"/>
</dbReference>
<protein>
    <recommendedName>
        <fullName evidence="9">CXXC-type zinc finger protein 1</fullName>
    </recommendedName>
</protein>
<dbReference type="Pfam" id="PF00628">
    <property type="entry name" value="PHD"/>
    <property type="match status" value="1"/>
</dbReference>
<keyword evidence="2" id="KW-0479">Metal-binding</keyword>
<evidence type="ECO:0000256" key="6">
    <source>
        <dbReference type="ARBA" id="ARBA00023125"/>
    </source>
</evidence>
<feature type="region of interest" description="Disordered" evidence="12">
    <location>
        <begin position="114"/>
        <end position="206"/>
    </location>
</feature>
<keyword evidence="5" id="KW-0805">Transcription regulation</keyword>
<accession>A0A8B7XKS0</accession>
<feature type="compositionally biased region" description="Basic residues" evidence="12">
    <location>
        <begin position="148"/>
        <end position="160"/>
    </location>
</feature>
<dbReference type="PROSITE" id="PS50016">
    <property type="entry name" value="ZF_PHD_2"/>
    <property type="match status" value="1"/>
</dbReference>
<dbReference type="KEGG" id="aplc:110974222"/>
<keyword evidence="3 10" id="KW-0863">Zinc-finger</keyword>
<feature type="compositionally biased region" description="Basic residues" evidence="12">
    <location>
        <begin position="169"/>
        <end position="184"/>
    </location>
</feature>
<proteinExistence type="predicted"/>
<dbReference type="InterPro" id="IPR001965">
    <property type="entry name" value="Znf_PHD"/>
</dbReference>